<dbReference type="PROSITE" id="PS00143">
    <property type="entry name" value="INSULINASE"/>
    <property type="match status" value="1"/>
</dbReference>
<dbReference type="GO" id="GO:0004222">
    <property type="term" value="F:metalloendopeptidase activity"/>
    <property type="evidence" value="ECO:0007669"/>
    <property type="project" value="InterPro"/>
</dbReference>
<reference evidence="5 6" key="1">
    <citation type="journal article" date="2017" name="ISME J.">
        <title>Potential for microbial H2 and metal transformations associated with novel bacteria and archaea in deep terrestrial subsurface sediments.</title>
        <authorList>
            <person name="Hernsdorf A.W."/>
            <person name="Amano Y."/>
            <person name="Miyakawa K."/>
            <person name="Ise K."/>
            <person name="Suzuki Y."/>
            <person name="Anantharaman K."/>
            <person name="Probst A."/>
            <person name="Burstein D."/>
            <person name="Thomas B.C."/>
            <person name="Banfield J.F."/>
        </authorList>
    </citation>
    <scope>NUCLEOTIDE SEQUENCE [LARGE SCALE GENOMIC DNA]</scope>
    <source>
        <strain evidence="5">HGW-Falkowbacteria-1</strain>
    </source>
</reference>
<dbReference type="InterPro" id="IPR001431">
    <property type="entry name" value="Pept_M16_Zn_BS"/>
</dbReference>
<dbReference type="InterPro" id="IPR050361">
    <property type="entry name" value="MPP/UQCRC_Complex"/>
</dbReference>
<evidence type="ECO:0000259" key="4">
    <source>
        <dbReference type="Pfam" id="PF05193"/>
    </source>
</evidence>
<dbReference type="SUPFAM" id="SSF63411">
    <property type="entry name" value="LuxS/MPP-like metallohydrolase"/>
    <property type="match status" value="2"/>
</dbReference>
<protein>
    <recommendedName>
        <fullName evidence="7">Peptidase M16</fullName>
    </recommendedName>
</protein>
<comment type="caution">
    <text evidence="5">The sequence shown here is derived from an EMBL/GenBank/DDBJ whole genome shotgun (WGS) entry which is preliminary data.</text>
</comment>
<gene>
    <name evidence="5" type="ORF">CVU82_03255</name>
</gene>
<dbReference type="GO" id="GO:0046872">
    <property type="term" value="F:metal ion binding"/>
    <property type="evidence" value="ECO:0007669"/>
    <property type="project" value="InterPro"/>
</dbReference>
<evidence type="ECO:0000313" key="5">
    <source>
        <dbReference type="EMBL" id="PKM91051.1"/>
    </source>
</evidence>
<comment type="similarity">
    <text evidence="1 2">Belongs to the peptidase M16 family.</text>
</comment>
<dbReference type="Gene3D" id="3.30.830.10">
    <property type="entry name" value="Metalloenzyme, LuxS/M16 peptidase-like"/>
    <property type="match status" value="2"/>
</dbReference>
<evidence type="ECO:0000256" key="2">
    <source>
        <dbReference type="RuleBase" id="RU004447"/>
    </source>
</evidence>
<dbReference type="Proteomes" id="UP000233517">
    <property type="component" value="Unassembled WGS sequence"/>
</dbReference>
<dbReference type="InterPro" id="IPR007863">
    <property type="entry name" value="Peptidase_M16_C"/>
</dbReference>
<dbReference type="PANTHER" id="PTHR11851:SF49">
    <property type="entry name" value="MITOCHONDRIAL-PROCESSING PEPTIDASE SUBUNIT ALPHA"/>
    <property type="match status" value="1"/>
</dbReference>
<feature type="domain" description="Peptidase M16 N-terminal" evidence="3">
    <location>
        <begin position="15"/>
        <end position="142"/>
    </location>
</feature>
<dbReference type="PANTHER" id="PTHR11851">
    <property type="entry name" value="METALLOPROTEASE"/>
    <property type="match status" value="1"/>
</dbReference>
<feature type="domain" description="Peptidase M16 C-terminal" evidence="4">
    <location>
        <begin position="167"/>
        <end position="342"/>
    </location>
</feature>
<proteinExistence type="inferred from homology"/>
<dbReference type="Pfam" id="PF05193">
    <property type="entry name" value="Peptidase_M16_C"/>
    <property type="match status" value="1"/>
</dbReference>
<organism evidence="5 6">
    <name type="scientific">Candidatus Falkowbacteria bacterium HGW-Falkowbacteria-1</name>
    <dbReference type="NCBI Taxonomy" id="2013768"/>
    <lineage>
        <taxon>Bacteria</taxon>
        <taxon>Candidatus Falkowiibacteriota</taxon>
    </lineage>
</organism>
<dbReference type="InterPro" id="IPR011765">
    <property type="entry name" value="Pept_M16_N"/>
</dbReference>
<name>A0A2N2E8L2_9BACT</name>
<evidence type="ECO:0000256" key="1">
    <source>
        <dbReference type="ARBA" id="ARBA00007261"/>
    </source>
</evidence>
<dbReference type="Pfam" id="PF00675">
    <property type="entry name" value="Peptidase_M16"/>
    <property type="match status" value="1"/>
</dbReference>
<dbReference type="AlphaFoldDB" id="A0A2N2E8L2"/>
<evidence type="ECO:0008006" key="7">
    <source>
        <dbReference type="Google" id="ProtNLM"/>
    </source>
</evidence>
<accession>A0A2N2E8L2</accession>
<evidence type="ECO:0000313" key="6">
    <source>
        <dbReference type="Proteomes" id="UP000233517"/>
    </source>
</evidence>
<dbReference type="EMBL" id="PHAI01000003">
    <property type="protein sequence ID" value="PKM91051.1"/>
    <property type="molecule type" value="Genomic_DNA"/>
</dbReference>
<sequence length="421" mass="48344">MKFKKIILKNSLPVFLVKIPKAKSATVLAMYKTGSRYENRKNSGLSHFLEHMFFKGTKKRPTTLKISGGLDSIGAEFNAFTGKEYTGYYVKSQKAKFGIALDILSDMLINSKFEQEEIDRERGVIMEELNMYEDNPMMYIEDVFEGCLYGDTPAGWDTIGFKENILKLQRKDFLNYFSSQYGVKSMGLFVAGDFEEKNIKKELNEKFAGIKKNNYKNKIKVVEKQKEPCFKVKRKKTDQMTISLGFRSFPAGHKDEMILKLLSIILGGSMSSRLFIELRERGGLAYYVHSGAEFYSDSGYISVQAGIPKNKLKESMEVILDQYKLLKTEMVSKEEITKAKDLLSGKMILGLEGTDDFTSWYGRQFPFSDKFLSPDEFLKKMKKVSVEDIMRVSKNIFTNDRLNLAVIGDDFKFDLKKYLKV</sequence>
<dbReference type="InterPro" id="IPR011249">
    <property type="entry name" value="Metalloenz_LuxS/M16"/>
</dbReference>
<dbReference type="GO" id="GO:0006508">
    <property type="term" value="P:proteolysis"/>
    <property type="evidence" value="ECO:0007669"/>
    <property type="project" value="InterPro"/>
</dbReference>
<evidence type="ECO:0000259" key="3">
    <source>
        <dbReference type="Pfam" id="PF00675"/>
    </source>
</evidence>